<evidence type="ECO:0000313" key="2">
    <source>
        <dbReference type="EMBL" id="KAK5533564.1"/>
    </source>
</evidence>
<evidence type="ECO:0008006" key="4">
    <source>
        <dbReference type="Google" id="ProtNLM"/>
    </source>
</evidence>
<name>A0AAV9Q5X8_9PEZI</name>
<dbReference type="AlphaFoldDB" id="A0AAV9Q5X8"/>
<keyword evidence="3" id="KW-1185">Reference proteome</keyword>
<dbReference type="Pfam" id="PF11951">
    <property type="entry name" value="Fungal_trans_2"/>
    <property type="match status" value="1"/>
</dbReference>
<sequence>MPSYTGKFTFINAGAENLSRRPEEDFQVFSHVSRTYRKWSKDQRNKRLKTPRLSSSLAAPLTHSGVVCQIRQTESALQSNSPTQPETQNLARDGELRPEDRSLVPSPCNLLGKGNSDPFNAATIRITPTAHELLFLASQFFVFWAWPASVSKVFLRMAKEDFLTDLQDSLSHDAHLHTILAAGAYVKESSCDLAKTSTPQRAIQHKIHAMTRLRKTLAKHSWPTANNTLITVLGLLSLEFWAGNYQAADLHHRAAREFVQKHKFPGWHDSATFFVSDVWIAGALLRKPLASSSDWDPGSWTGQSIALTIPAVQISSTSIHVSVPESIRGTFVDISEIVSIKQRIGQLSEADKFHVVSWIDTRSAAIKGKLLETLADFTAVRPGFLHSPADLVFATTALAAVLFLNMIFILSDTGATKSDLNSEHRLEQAMPSAVFGLALEKPRKYFFMLLQHIEMASSKVDGNLMVWLTFIGAMASEVRPVTSNPAELHQAFGRYASQYALGSTARARRALSGFLYDSKDMDGYLTTILGAG</sequence>
<proteinExistence type="predicted"/>
<dbReference type="PANTHER" id="PTHR37540">
    <property type="entry name" value="TRANSCRIPTION FACTOR (ACR-2), PUTATIVE-RELATED-RELATED"/>
    <property type="match status" value="1"/>
</dbReference>
<comment type="caution">
    <text evidence="2">The sequence shown here is derived from an EMBL/GenBank/DDBJ whole genome shotgun (WGS) entry which is preliminary data.</text>
</comment>
<dbReference type="PANTHER" id="PTHR37540:SF5">
    <property type="entry name" value="TRANSCRIPTION FACTOR DOMAIN-CONTAINING PROTEIN"/>
    <property type="match status" value="1"/>
</dbReference>
<gene>
    <name evidence="2" type="ORF">LTR25_007430</name>
</gene>
<dbReference type="InterPro" id="IPR021858">
    <property type="entry name" value="Fun_TF"/>
</dbReference>
<reference evidence="2 3" key="1">
    <citation type="submission" date="2023-06" db="EMBL/GenBank/DDBJ databases">
        <title>Black Yeasts Isolated from many extreme environments.</title>
        <authorList>
            <person name="Coleine C."/>
            <person name="Stajich J.E."/>
            <person name="Selbmann L."/>
        </authorList>
    </citation>
    <scope>NUCLEOTIDE SEQUENCE [LARGE SCALE GENOMIC DNA]</scope>
    <source>
        <strain evidence="2 3">CCFEE 5887</strain>
    </source>
</reference>
<evidence type="ECO:0000313" key="3">
    <source>
        <dbReference type="Proteomes" id="UP001345827"/>
    </source>
</evidence>
<feature type="region of interest" description="Disordered" evidence="1">
    <location>
        <begin position="74"/>
        <end position="99"/>
    </location>
</feature>
<accession>A0AAV9Q5X8</accession>
<evidence type="ECO:0000256" key="1">
    <source>
        <dbReference type="SAM" id="MobiDB-lite"/>
    </source>
</evidence>
<dbReference type="EMBL" id="JAXLQG010000013">
    <property type="protein sequence ID" value="KAK5533564.1"/>
    <property type="molecule type" value="Genomic_DNA"/>
</dbReference>
<organism evidence="2 3">
    <name type="scientific">Vermiconidia calcicola</name>
    <dbReference type="NCBI Taxonomy" id="1690605"/>
    <lineage>
        <taxon>Eukaryota</taxon>
        <taxon>Fungi</taxon>
        <taxon>Dikarya</taxon>
        <taxon>Ascomycota</taxon>
        <taxon>Pezizomycotina</taxon>
        <taxon>Dothideomycetes</taxon>
        <taxon>Dothideomycetidae</taxon>
        <taxon>Mycosphaerellales</taxon>
        <taxon>Extremaceae</taxon>
        <taxon>Vermiconidia</taxon>
    </lineage>
</organism>
<protein>
    <recommendedName>
        <fullName evidence="4">Transcription factor domain-containing protein</fullName>
    </recommendedName>
</protein>
<feature type="compositionally biased region" description="Polar residues" evidence="1">
    <location>
        <begin position="74"/>
        <end position="90"/>
    </location>
</feature>
<dbReference type="Proteomes" id="UP001345827">
    <property type="component" value="Unassembled WGS sequence"/>
</dbReference>